<keyword evidence="1" id="KW-1133">Transmembrane helix</keyword>
<keyword evidence="1" id="KW-0472">Membrane</keyword>
<gene>
    <name evidence="2" type="ORF">HOLleu_00851</name>
</gene>
<feature type="transmembrane region" description="Helical" evidence="1">
    <location>
        <begin position="84"/>
        <end position="105"/>
    </location>
</feature>
<reference evidence="2" key="1">
    <citation type="submission" date="2021-10" db="EMBL/GenBank/DDBJ databases">
        <title>Tropical sea cucumber genome reveals ecological adaptation and Cuvierian tubules defense mechanism.</title>
        <authorList>
            <person name="Chen T."/>
        </authorList>
    </citation>
    <scope>NUCLEOTIDE SEQUENCE</scope>
    <source>
        <strain evidence="2">Nanhai2018</strain>
        <tissue evidence="2">Muscle</tissue>
    </source>
</reference>
<organism evidence="2 3">
    <name type="scientific">Holothuria leucospilota</name>
    <name type="common">Black long sea cucumber</name>
    <name type="synonym">Mertensiothuria leucospilota</name>
    <dbReference type="NCBI Taxonomy" id="206669"/>
    <lineage>
        <taxon>Eukaryota</taxon>
        <taxon>Metazoa</taxon>
        <taxon>Echinodermata</taxon>
        <taxon>Eleutherozoa</taxon>
        <taxon>Echinozoa</taxon>
        <taxon>Holothuroidea</taxon>
        <taxon>Aspidochirotacea</taxon>
        <taxon>Aspidochirotida</taxon>
        <taxon>Holothuriidae</taxon>
        <taxon>Holothuria</taxon>
    </lineage>
</organism>
<protein>
    <recommendedName>
        <fullName evidence="4">Transmembrane protein</fullName>
    </recommendedName>
</protein>
<evidence type="ECO:0008006" key="4">
    <source>
        <dbReference type="Google" id="ProtNLM"/>
    </source>
</evidence>
<accession>A0A9Q1HG30</accession>
<dbReference type="EMBL" id="JAIZAY010000001">
    <property type="protein sequence ID" value="KAJ8048507.1"/>
    <property type="molecule type" value="Genomic_DNA"/>
</dbReference>
<comment type="caution">
    <text evidence="2">The sequence shown here is derived from an EMBL/GenBank/DDBJ whole genome shotgun (WGS) entry which is preliminary data.</text>
</comment>
<feature type="transmembrane region" description="Helical" evidence="1">
    <location>
        <begin position="44"/>
        <end position="64"/>
    </location>
</feature>
<evidence type="ECO:0000256" key="1">
    <source>
        <dbReference type="SAM" id="Phobius"/>
    </source>
</evidence>
<keyword evidence="3" id="KW-1185">Reference proteome</keyword>
<proteinExistence type="predicted"/>
<name>A0A9Q1HG30_HOLLE</name>
<feature type="transmembrane region" description="Helical" evidence="1">
    <location>
        <begin position="12"/>
        <end position="32"/>
    </location>
</feature>
<evidence type="ECO:0000313" key="3">
    <source>
        <dbReference type="Proteomes" id="UP001152320"/>
    </source>
</evidence>
<sequence>MQDGDVKSFLRVVPFSALYSFFSLLSPILLLAREMFRCVMGGKITFIILMWLASSFPDGVGTTPNSRQVYQDSAHDRRNRKKNVGAIITGVLLFFMGATVAAFCFKSCNSNEYRKDDYIRP</sequence>
<keyword evidence="1" id="KW-0812">Transmembrane</keyword>
<evidence type="ECO:0000313" key="2">
    <source>
        <dbReference type="EMBL" id="KAJ8048507.1"/>
    </source>
</evidence>
<dbReference type="Proteomes" id="UP001152320">
    <property type="component" value="Chromosome 1"/>
</dbReference>
<dbReference type="AlphaFoldDB" id="A0A9Q1HG30"/>